<dbReference type="EMBL" id="KZ664836">
    <property type="protein sequence ID" value="PPS02916.1"/>
    <property type="molecule type" value="Genomic_DNA"/>
</dbReference>
<proteinExistence type="predicted"/>
<organism evidence="1 2">
    <name type="scientific">Gossypium barbadense</name>
    <name type="common">Sea Island cotton</name>
    <name type="synonym">Hibiscus barbadensis</name>
    <dbReference type="NCBI Taxonomy" id="3634"/>
    <lineage>
        <taxon>Eukaryota</taxon>
        <taxon>Viridiplantae</taxon>
        <taxon>Streptophyta</taxon>
        <taxon>Embryophyta</taxon>
        <taxon>Tracheophyta</taxon>
        <taxon>Spermatophyta</taxon>
        <taxon>Magnoliopsida</taxon>
        <taxon>eudicotyledons</taxon>
        <taxon>Gunneridae</taxon>
        <taxon>Pentapetalae</taxon>
        <taxon>rosids</taxon>
        <taxon>malvids</taxon>
        <taxon>Malvales</taxon>
        <taxon>Malvaceae</taxon>
        <taxon>Malvoideae</taxon>
        <taxon>Gossypium</taxon>
    </lineage>
</organism>
<accession>A0A2P5XHU2</accession>
<dbReference type="OrthoDB" id="1423537at2759"/>
<protein>
    <submittedName>
        <fullName evidence="1">Uncharacterized protein</fullName>
    </submittedName>
</protein>
<dbReference type="AlphaFoldDB" id="A0A2P5XHU2"/>
<evidence type="ECO:0000313" key="1">
    <source>
        <dbReference type="EMBL" id="PPS02916.1"/>
    </source>
</evidence>
<sequence>MRLKHAKQLEAGQVYVEKIRDSMKENVQTVCATYSLNVEQYIDDVYTLERTFCIWGNEFPVLRVVLTWEVQPPAFEMLPDRSLRRRVKGRPTTIRIQNDMDIREQIDPKRCTICRIVGHNRSKCPHGNFYIGQSSRSERN</sequence>
<reference evidence="1 2" key="1">
    <citation type="submission" date="2015-01" db="EMBL/GenBank/DDBJ databases">
        <title>Genome of allotetraploid Gossypium barbadense reveals genomic plasticity and fiber elongation in cotton evolution.</title>
        <authorList>
            <person name="Chen X."/>
            <person name="Liu X."/>
            <person name="Zhao B."/>
            <person name="Zheng H."/>
            <person name="Hu Y."/>
            <person name="Lu G."/>
            <person name="Yang C."/>
            <person name="Chen J."/>
            <person name="Shan C."/>
            <person name="Zhang L."/>
            <person name="Zhou Y."/>
            <person name="Wang L."/>
            <person name="Guo W."/>
            <person name="Bai Y."/>
            <person name="Ruan J."/>
            <person name="Shangguan X."/>
            <person name="Mao Y."/>
            <person name="Jiang J."/>
            <person name="Zhu Y."/>
            <person name="Lei J."/>
            <person name="Kang H."/>
            <person name="Chen S."/>
            <person name="He X."/>
            <person name="Wang R."/>
            <person name="Wang Y."/>
            <person name="Chen J."/>
            <person name="Wang L."/>
            <person name="Yu S."/>
            <person name="Wang B."/>
            <person name="Wei J."/>
            <person name="Song S."/>
            <person name="Lu X."/>
            <person name="Gao Z."/>
            <person name="Gu W."/>
            <person name="Deng X."/>
            <person name="Ma D."/>
            <person name="Wang S."/>
            <person name="Liang W."/>
            <person name="Fang L."/>
            <person name="Cai C."/>
            <person name="Zhu X."/>
            <person name="Zhou B."/>
            <person name="Zhang Y."/>
            <person name="Chen Z."/>
            <person name="Xu S."/>
            <person name="Zhu R."/>
            <person name="Wang S."/>
            <person name="Zhang T."/>
            <person name="Zhao G."/>
        </authorList>
    </citation>
    <scope>NUCLEOTIDE SEQUENCE [LARGE SCALE GENOMIC DNA]</scope>
    <source>
        <strain evidence="2">cv. Xinhai21</strain>
        <tissue evidence="1">Leaf</tissue>
    </source>
</reference>
<gene>
    <name evidence="1" type="ORF">GOBAR_AA17735</name>
</gene>
<evidence type="ECO:0000313" key="2">
    <source>
        <dbReference type="Proteomes" id="UP000239757"/>
    </source>
</evidence>
<name>A0A2P5XHU2_GOSBA</name>
<dbReference type="Proteomes" id="UP000239757">
    <property type="component" value="Unassembled WGS sequence"/>
</dbReference>